<reference evidence="1 2" key="1">
    <citation type="submission" date="2019-05" db="EMBL/GenBank/DDBJ databases">
        <authorList>
            <person name="Zhou X."/>
        </authorList>
    </citation>
    <scope>NUCLEOTIDE SEQUENCE [LARGE SCALE GENOMIC DNA]</scope>
    <source>
        <strain evidence="1 2">DSM 432</strain>
    </source>
</reference>
<accession>A0A6C1KA31</accession>
<dbReference type="EMBL" id="VAUP01000038">
    <property type="protein sequence ID" value="TLX41179.1"/>
    <property type="molecule type" value="Genomic_DNA"/>
</dbReference>
<evidence type="ECO:0000313" key="2">
    <source>
        <dbReference type="Proteomes" id="UP000305131"/>
    </source>
</evidence>
<proteinExistence type="predicted"/>
<comment type="caution">
    <text evidence="1">The sequence shown here is derived from an EMBL/GenBank/DDBJ whole genome shotgun (WGS) entry which is preliminary data.</text>
</comment>
<evidence type="ECO:0008006" key="3">
    <source>
        <dbReference type="Google" id="ProtNLM"/>
    </source>
</evidence>
<name>A0A6C1KA31_XANAU</name>
<evidence type="ECO:0000313" key="1">
    <source>
        <dbReference type="EMBL" id="TLX41179.1"/>
    </source>
</evidence>
<dbReference type="InterPro" id="IPR029044">
    <property type="entry name" value="Nucleotide-diphossugar_trans"/>
</dbReference>
<dbReference type="AlphaFoldDB" id="A0A6C1KA31"/>
<dbReference type="GeneID" id="95775709"/>
<organism evidence="1 2">
    <name type="scientific">Xanthobacter autotrophicus</name>
    <dbReference type="NCBI Taxonomy" id="280"/>
    <lineage>
        <taxon>Bacteria</taxon>
        <taxon>Pseudomonadati</taxon>
        <taxon>Pseudomonadota</taxon>
        <taxon>Alphaproteobacteria</taxon>
        <taxon>Hyphomicrobiales</taxon>
        <taxon>Xanthobacteraceae</taxon>
        <taxon>Xanthobacter</taxon>
    </lineage>
</organism>
<dbReference type="OrthoDB" id="8050875at2"/>
<dbReference type="RefSeq" id="WP_138401221.1">
    <property type="nucleotide sequence ID" value="NZ_JBAFVI010000003.1"/>
</dbReference>
<sequence length="302" mass="33257">MSGSEGHKRAGLSGMVAALPGLHWLNHARYALMDRLYRGRPAEGQAEVVEALSRRRDGALALTIAYNVPEAVALLADSMARFAPGTPLLVCDNSTEPEARRALAAIAADKGLYYLALPPAPFVRVRTARSHAAAANWVFHNVLRKVKPRVFAMLDHDLVLLKPTDLAALVARQPVYGLQRWSSRVKAWYLWPGFSIYDGSLVAKPLDFGPDRLLGTDTGGRNWHVLFRKLDVKGFAWPHARSVRVPSPEGRWSEPKMLLDAWLHVGGASYRGGETALAEIRRAFDADPDGLFARLRDDAPAQ</sequence>
<gene>
    <name evidence="1" type="ORF">FBQ73_19840</name>
</gene>
<dbReference type="SUPFAM" id="SSF53448">
    <property type="entry name" value="Nucleotide-diphospho-sugar transferases"/>
    <property type="match status" value="1"/>
</dbReference>
<protein>
    <recommendedName>
        <fullName evidence="3">Glycosyltransferase</fullName>
    </recommendedName>
</protein>
<dbReference type="Proteomes" id="UP000305131">
    <property type="component" value="Unassembled WGS sequence"/>
</dbReference>